<sequence>MEAHPLGDVALVEHRGDLGGHAAGQEAWRRLDHHDLDGELSSRGGELEADEPAANYREMPAGSESHANPDRIVQRAQRVTVGPSAPGSGKGRSWPPRLRW</sequence>
<dbReference type="EMBL" id="JBBLZC010000019">
    <property type="protein sequence ID" value="MEK0084840.1"/>
    <property type="molecule type" value="Genomic_DNA"/>
</dbReference>
<accession>A0ABU8XWP8</accession>
<organism evidence="2 3">
    <name type="scientific">Benzoatithermus flavus</name>
    <dbReference type="NCBI Taxonomy" id="3108223"/>
    <lineage>
        <taxon>Bacteria</taxon>
        <taxon>Pseudomonadati</taxon>
        <taxon>Pseudomonadota</taxon>
        <taxon>Alphaproteobacteria</taxon>
        <taxon>Geminicoccales</taxon>
        <taxon>Geminicoccaceae</taxon>
        <taxon>Benzoatithermus</taxon>
    </lineage>
</organism>
<name>A0ABU8XWP8_9PROT</name>
<comment type="caution">
    <text evidence="2">The sequence shown here is derived from an EMBL/GenBank/DDBJ whole genome shotgun (WGS) entry which is preliminary data.</text>
</comment>
<keyword evidence="3" id="KW-1185">Reference proteome</keyword>
<evidence type="ECO:0000313" key="2">
    <source>
        <dbReference type="EMBL" id="MEK0084840.1"/>
    </source>
</evidence>
<dbReference type="Proteomes" id="UP001375743">
    <property type="component" value="Unassembled WGS sequence"/>
</dbReference>
<evidence type="ECO:0000313" key="3">
    <source>
        <dbReference type="Proteomes" id="UP001375743"/>
    </source>
</evidence>
<gene>
    <name evidence="2" type="ORF">U1T56_16940</name>
</gene>
<evidence type="ECO:0000256" key="1">
    <source>
        <dbReference type="SAM" id="MobiDB-lite"/>
    </source>
</evidence>
<reference evidence="2 3" key="1">
    <citation type="submission" date="2024-01" db="EMBL/GenBank/DDBJ databases">
        <title>Multi-omics insights into the function and evolution of sodium benzoate biodegradation pathways in Benzoatithermus flavus gen. nov., sp. nov. from hot spring.</title>
        <authorList>
            <person name="Hu C.-J."/>
            <person name="Li W.-J."/>
        </authorList>
    </citation>
    <scope>NUCLEOTIDE SEQUENCE [LARGE SCALE GENOMIC DNA]</scope>
    <source>
        <strain evidence="2 3">SYSU G07066</strain>
    </source>
</reference>
<proteinExistence type="predicted"/>
<feature type="region of interest" description="Disordered" evidence="1">
    <location>
        <begin position="33"/>
        <end position="100"/>
    </location>
</feature>
<protein>
    <submittedName>
        <fullName evidence="2">Uncharacterized protein</fullName>
    </submittedName>
</protein>